<dbReference type="Pfam" id="PF13489">
    <property type="entry name" value="Methyltransf_23"/>
    <property type="match status" value="1"/>
</dbReference>
<dbReference type="RefSeq" id="WP_146532138.1">
    <property type="nucleotide sequence ID" value="NZ_SJPX01000001.1"/>
</dbReference>
<dbReference type="SUPFAM" id="SSF53335">
    <property type="entry name" value="S-adenosyl-L-methionine-dependent methyltransferases"/>
    <property type="match status" value="1"/>
</dbReference>
<keyword evidence="3" id="KW-0949">S-adenosyl-L-methionine</keyword>
<name>A0A5C6F681_9BACT</name>
<keyword evidence="2 4" id="KW-0808">Transferase</keyword>
<comment type="caution">
    <text evidence="4">The sequence shown here is derived from an EMBL/GenBank/DDBJ whole genome shotgun (WGS) entry which is preliminary data.</text>
</comment>
<evidence type="ECO:0000313" key="5">
    <source>
        <dbReference type="Proteomes" id="UP000317977"/>
    </source>
</evidence>
<gene>
    <name evidence="4" type="ORF">Poly59_01090</name>
</gene>
<evidence type="ECO:0000313" key="4">
    <source>
        <dbReference type="EMBL" id="TWU57203.1"/>
    </source>
</evidence>
<dbReference type="Gene3D" id="3.40.50.150">
    <property type="entry name" value="Vaccinia Virus protein VP39"/>
    <property type="match status" value="1"/>
</dbReference>
<dbReference type="PANTHER" id="PTHR43464:SF19">
    <property type="entry name" value="UBIQUINONE BIOSYNTHESIS O-METHYLTRANSFERASE, MITOCHONDRIAL"/>
    <property type="match status" value="1"/>
</dbReference>
<keyword evidence="4" id="KW-0830">Ubiquinone</keyword>
<keyword evidence="1 4" id="KW-0489">Methyltransferase</keyword>
<dbReference type="GO" id="GO:0032259">
    <property type="term" value="P:methylation"/>
    <property type="evidence" value="ECO:0007669"/>
    <property type="project" value="UniProtKB-KW"/>
</dbReference>
<evidence type="ECO:0000256" key="2">
    <source>
        <dbReference type="ARBA" id="ARBA00022679"/>
    </source>
</evidence>
<dbReference type="AlphaFoldDB" id="A0A5C6F681"/>
<dbReference type="InterPro" id="IPR029063">
    <property type="entry name" value="SAM-dependent_MTases_sf"/>
</dbReference>
<evidence type="ECO:0000256" key="1">
    <source>
        <dbReference type="ARBA" id="ARBA00022603"/>
    </source>
</evidence>
<organism evidence="4 5">
    <name type="scientific">Rubripirellula reticaptiva</name>
    <dbReference type="NCBI Taxonomy" id="2528013"/>
    <lineage>
        <taxon>Bacteria</taxon>
        <taxon>Pseudomonadati</taxon>
        <taxon>Planctomycetota</taxon>
        <taxon>Planctomycetia</taxon>
        <taxon>Pirellulales</taxon>
        <taxon>Pirellulaceae</taxon>
        <taxon>Rubripirellula</taxon>
    </lineage>
</organism>
<dbReference type="PANTHER" id="PTHR43464">
    <property type="entry name" value="METHYLTRANSFERASE"/>
    <property type="match status" value="1"/>
</dbReference>
<dbReference type="EMBL" id="SJPX01000001">
    <property type="protein sequence ID" value="TWU57203.1"/>
    <property type="molecule type" value="Genomic_DNA"/>
</dbReference>
<accession>A0A5C6F681</accession>
<keyword evidence="5" id="KW-1185">Reference proteome</keyword>
<sequence length="281" mass="31801">MTIAHPTIAHPTDEETRFAFGENWQAFLQTLDQERIDEAVRSLGEMLDVDSLEGCRFLDIGCGSGLFSLAAYQMGAAVVSLDYDTDSVACTDELKRRFFGDGEWTVSQGSVLDEATMSELGPFDVVYSWGVLHHTGAMNRAIELASQRVDDGGLFFIALYNDQGGPSRRWLQIKTMYHRLPKRIRPLWVMIIAGLYEMKFALARLAQFRNPLPFSDWRAKKKDRGMSAWHDWVDWIGGMPFEVAKPEDAIVPLARRGFTLQNLKTVGSGWGCNEYVFRKES</sequence>
<dbReference type="CDD" id="cd02440">
    <property type="entry name" value="AdoMet_MTases"/>
    <property type="match status" value="1"/>
</dbReference>
<dbReference type="GO" id="GO:0008168">
    <property type="term" value="F:methyltransferase activity"/>
    <property type="evidence" value="ECO:0007669"/>
    <property type="project" value="UniProtKB-KW"/>
</dbReference>
<evidence type="ECO:0000256" key="3">
    <source>
        <dbReference type="ARBA" id="ARBA00022691"/>
    </source>
</evidence>
<reference evidence="4 5" key="1">
    <citation type="submission" date="2019-02" db="EMBL/GenBank/DDBJ databases">
        <title>Deep-cultivation of Planctomycetes and their phenomic and genomic characterization uncovers novel biology.</title>
        <authorList>
            <person name="Wiegand S."/>
            <person name="Jogler M."/>
            <person name="Boedeker C."/>
            <person name="Pinto D."/>
            <person name="Vollmers J."/>
            <person name="Rivas-Marin E."/>
            <person name="Kohn T."/>
            <person name="Peeters S.H."/>
            <person name="Heuer A."/>
            <person name="Rast P."/>
            <person name="Oberbeckmann S."/>
            <person name="Bunk B."/>
            <person name="Jeske O."/>
            <person name="Meyerdierks A."/>
            <person name="Storesund J.E."/>
            <person name="Kallscheuer N."/>
            <person name="Luecker S."/>
            <person name="Lage O.M."/>
            <person name="Pohl T."/>
            <person name="Merkel B.J."/>
            <person name="Hornburger P."/>
            <person name="Mueller R.-W."/>
            <person name="Bruemmer F."/>
            <person name="Labrenz M."/>
            <person name="Spormann A.M."/>
            <person name="Op Den Camp H."/>
            <person name="Overmann J."/>
            <person name="Amann R."/>
            <person name="Jetten M.S.M."/>
            <person name="Mascher T."/>
            <person name="Medema M.H."/>
            <person name="Devos D.P."/>
            <person name="Kaster A.-K."/>
            <person name="Ovreas L."/>
            <person name="Rohde M."/>
            <person name="Galperin M.Y."/>
            <person name="Jogler C."/>
        </authorList>
    </citation>
    <scope>NUCLEOTIDE SEQUENCE [LARGE SCALE GENOMIC DNA]</scope>
    <source>
        <strain evidence="4 5">Poly59</strain>
    </source>
</reference>
<protein>
    <submittedName>
        <fullName evidence="4">Bifunctional 3-demethylubiquinone-9 3-methyltransferase/ 2-octaprenyl-6-hydroxy phenol methylase</fullName>
    </submittedName>
</protein>
<dbReference type="OrthoDB" id="3206826at2"/>
<proteinExistence type="predicted"/>
<dbReference type="Proteomes" id="UP000317977">
    <property type="component" value="Unassembled WGS sequence"/>
</dbReference>